<evidence type="ECO:0000256" key="1">
    <source>
        <dbReference type="SAM" id="Phobius"/>
    </source>
</evidence>
<dbReference type="AlphaFoldDB" id="A0A7X4K8S3"/>
<name>A0A7X4K8S3_9SPHN</name>
<proteinExistence type="predicted"/>
<evidence type="ECO:0000313" key="3">
    <source>
        <dbReference type="Proteomes" id="UP000465810"/>
    </source>
</evidence>
<organism evidence="2 3">
    <name type="scientific">Novosphingobium silvae</name>
    <dbReference type="NCBI Taxonomy" id="2692619"/>
    <lineage>
        <taxon>Bacteria</taxon>
        <taxon>Pseudomonadati</taxon>
        <taxon>Pseudomonadota</taxon>
        <taxon>Alphaproteobacteria</taxon>
        <taxon>Sphingomonadales</taxon>
        <taxon>Sphingomonadaceae</taxon>
        <taxon>Novosphingobium</taxon>
    </lineage>
</organism>
<gene>
    <name evidence="2" type="ORF">GR702_12665</name>
</gene>
<sequence>MNENRLMAVLALAIFVPGALWAYRDWREGRARLMLFSRARVKVETTRAGNPRKFAIYTAFNALLCAVVAVFAVLLFFKPVE</sequence>
<feature type="transmembrane region" description="Helical" evidence="1">
    <location>
        <begin position="54"/>
        <end position="77"/>
    </location>
</feature>
<keyword evidence="1" id="KW-1133">Transmembrane helix</keyword>
<reference evidence="2 3" key="1">
    <citation type="submission" date="2019-12" db="EMBL/GenBank/DDBJ databases">
        <authorList>
            <person name="Feng G."/>
            <person name="Zhu H."/>
        </authorList>
    </citation>
    <scope>NUCLEOTIDE SEQUENCE [LARGE SCALE GENOMIC DNA]</scope>
    <source>
        <strain evidence="2 3">FGD1</strain>
    </source>
</reference>
<dbReference type="Proteomes" id="UP000465810">
    <property type="component" value="Unassembled WGS sequence"/>
</dbReference>
<dbReference type="RefSeq" id="WP_160986265.1">
    <property type="nucleotide sequence ID" value="NZ_WVTD01000009.1"/>
</dbReference>
<accession>A0A7X4K8S3</accession>
<comment type="caution">
    <text evidence="2">The sequence shown here is derived from an EMBL/GenBank/DDBJ whole genome shotgun (WGS) entry which is preliminary data.</text>
</comment>
<dbReference type="EMBL" id="WVTD01000009">
    <property type="protein sequence ID" value="MYL98618.1"/>
    <property type="molecule type" value="Genomic_DNA"/>
</dbReference>
<keyword evidence="1" id="KW-0472">Membrane</keyword>
<protein>
    <submittedName>
        <fullName evidence="2">Uncharacterized protein</fullName>
    </submittedName>
</protein>
<keyword evidence="3" id="KW-1185">Reference proteome</keyword>
<evidence type="ECO:0000313" key="2">
    <source>
        <dbReference type="EMBL" id="MYL98618.1"/>
    </source>
</evidence>
<keyword evidence="1" id="KW-0812">Transmembrane</keyword>